<gene>
    <name evidence="2" type="ORF">Sangu_2705700</name>
</gene>
<sequence length="101" mass="11430">MRHCLTKQVNQRITTTDGFLGLTSQLENDPRTYGEAISNIDSDNWLEVMKSETDSMGSNQLWTLVDPPNCVKPIGCKWVYKRKLGANGEVITFKARLVAKR</sequence>
<feature type="domain" description="Reverse transcriptase Ty1/copia-type" evidence="1">
    <location>
        <begin position="59"/>
        <end position="100"/>
    </location>
</feature>
<evidence type="ECO:0000259" key="1">
    <source>
        <dbReference type="Pfam" id="PF07727"/>
    </source>
</evidence>
<reference evidence="2" key="2">
    <citation type="journal article" date="2024" name="Plant">
        <title>Genomic evolution and insights into agronomic trait innovations of Sesamum species.</title>
        <authorList>
            <person name="Miao H."/>
            <person name="Wang L."/>
            <person name="Qu L."/>
            <person name="Liu H."/>
            <person name="Sun Y."/>
            <person name="Le M."/>
            <person name="Wang Q."/>
            <person name="Wei S."/>
            <person name="Zheng Y."/>
            <person name="Lin W."/>
            <person name="Duan Y."/>
            <person name="Cao H."/>
            <person name="Xiong S."/>
            <person name="Wang X."/>
            <person name="Wei L."/>
            <person name="Li C."/>
            <person name="Ma Q."/>
            <person name="Ju M."/>
            <person name="Zhao R."/>
            <person name="Li G."/>
            <person name="Mu C."/>
            <person name="Tian Q."/>
            <person name="Mei H."/>
            <person name="Zhang T."/>
            <person name="Gao T."/>
            <person name="Zhang H."/>
        </authorList>
    </citation>
    <scope>NUCLEOTIDE SEQUENCE</scope>
    <source>
        <strain evidence="2">G01</strain>
    </source>
</reference>
<protein>
    <recommendedName>
        <fullName evidence="1">Reverse transcriptase Ty1/copia-type domain-containing protein</fullName>
    </recommendedName>
</protein>
<name>A0AAW2IXU1_9LAMI</name>
<evidence type="ECO:0000313" key="2">
    <source>
        <dbReference type="EMBL" id="KAL0287109.1"/>
    </source>
</evidence>
<comment type="caution">
    <text evidence="2">The sequence shown here is derived from an EMBL/GenBank/DDBJ whole genome shotgun (WGS) entry which is preliminary data.</text>
</comment>
<dbReference type="Pfam" id="PF07727">
    <property type="entry name" value="RVT_2"/>
    <property type="match status" value="1"/>
</dbReference>
<proteinExistence type="predicted"/>
<dbReference type="AlphaFoldDB" id="A0AAW2IXU1"/>
<reference evidence="2" key="1">
    <citation type="submission" date="2020-06" db="EMBL/GenBank/DDBJ databases">
        <authorList>
            <person name="Li T."/>
            <person name="Hu X."/>
            <person name="Zhang T."/>
            <person name="Song X."/>
            <person name="Zhang H."/>
            <person name="Dai N."/>
            <person name="Sheng W."/>
            <person name="Hou X."/>
            <person name="Wei L."/>
        </authorList>
    </citation>
    <scope>NUCLEOTIDE SEQUENCE</scope>
    <source>
        <strain evidence="2">G01</strain>
        <tissue evidence="2">Leaf</tissue>
    </source>
</reference>
<accession>A0AAW2IXU1</accession>
<organism evidence="2">
    <name type="scientific">Sesamum angustifolium</name>
    <dbReference type="NCBI Taxonomy" id="2727405"/>
    <lineage>
        <taxon>Eukaryota</taxon>
        <taxon>Viridiplantae</taxon>
        <taxon>Streptophyta</taxon>
        <taxon>Embryophyta</taxon>
        <taxon>Tracheophyta</taxon>
        <taxon>Spermatophyta</taxon>
        <taxon>Magnoliopsida</taxon>
        <taxon>eudicotyledons</taxon>
        <taxon>Gunneridae</taxon>
        <taxon>Pentapetalae</taxon>
        <taxon>asterids</taxon>
        <taxon>lamiids</taxon>
        <taxon>Lamiales</taxon>
        <taxon>Pedaliaceae</taxon>
        <taxon>Sesamum</taxon>
    </lineage>
</organism>
<dbReference type="EMBL" id="JACGWK010001501">
    <property type="protein sequence ID" value="KAL0287109.1"/>
    <property type="molecule type" value="Genomic_DNA"/>
</dbReference>
<dbReference type="InterPro" id="IPR013103">
    <property type="entry name" value="RVT_2"/>
</dbReference>